<accession>A0A7J5XFF0</accession>
<keyword evidence="3" id="KW-1185">Reference proteome</keyword>
<evidence type="ECO:0000313" key="3">
    <source>
        <dbReference type="Proteomes" id="UP000518266"/>
    </source>
</evidence>
<comment type="caution">
    <text evidence="2">The sequence shown here is derived from an EMBL/GenBank/DDBJ whole genome shotgun (WGS) entry which is preliminary data.</text>
</comment>
<evidence type="ECO:0000313" key="2">
    <source>
        <dbReference type="EMBL" id="KAF3835785.1"/>
    </source>
</evidence>
<name>A0A7J5XFF0_DISMA</name>
<proteinExistence type="predicted"/>
<dbReference type="AlphaFoldDB" id="A0A7J5XFF0"/>
<organism evidence="2 3">
    <name type="scientific">Dissostichus mawsoni</name>
    <name type="common">Antarctic cod</name>
    <dbReference type="NCBI Taxonomy" id="36200"/>
    <lineage>
        <taxon>Eukaryota</taxon>
        <taxon>Metazoa</taxon>
        <taxon>Chordata</taxon>
        <taxon>Craniata</taxon>
        <taxon>Vertebrata</taxon>
        <taxon>Euteleostomi</taxon>
        <taxon>Actinopterygii</taxon>
        <taxon>Neopterygii</taxon>
        <taxon>Teleostei</taxon>
        <taxon>Neoteleostei</taxon>
        <taxon>Acanthomorphata</taxon>
        <taxon>Eupercaria</taxon>
        <taxon>Perciformes</taxon>
        <taxon>Notothenioidei</taxon>
        <taxon>Nototheniidae</taxon>
        <taxon>Dissostichus</taxon>
    </lineage>
</organism>
<reference evidence="2 3" key="1">
    <citation type="submission" date="2020-03" db="EMBL/GenBank/DDBJ databases">
        <title>Dissostichus mawsoni Genome sequencing and assembly.</title>
        <authorList>
            <person name="Park H."/>
        </authorList>
    </citation>
    <scope>NUCLEOTIDE SEQUENCE [LARGE SCALE GENOMIC DNA]</scope>
    <source>
        <strain evidence="2">DM0001</strain>
        <tissue evidence="2">Muscle</tissue>
    </source>
</reference>
<protein>
    <submittedName>
        <fullName evidence="2">Uncharacterized protein</fullName>
    </submittedName>
</protein>
<sequence length="107" mass="12030">MNLHLLRKIGKKSKKINSLIMQHDLFLFHLFLLHWPKRSPPPPLPTPPAPPKPGGPLGSPPSSHPLLLFTALHSWSRTSVQDYTGCVESQLVLQPTIIFIIDSVNYH</sequence>
<feature type="region of interest" description="Disordered" evidence="1">
    <location>
        <begin position="41"/>
        <end position="62"/>
    </location>
</feature>
<dbReference type="EMBL" id="JAAKFY010000025">
    <property type="protein sequence ID" value="KAF3835785.1"/>
    <property type="molecule type" value="Genomic_DNA"/>
</dbReference>
<gene>
    <name evidence="2" type="ORF">F7725_028343</name>
</gene>
<evidence type="ECO:0000256" key="1">
    <source>
        <dbReference type="SAM" id="MobiDB-lite"/>
    </source>
</evidence>
<dbReference type="Proteomes" id="UP000518266">
    <property type="component" value="Unassembled WGS sequence"/>
</dbReference>